<dbReference type="InParanoid" id="A0A059CUJ4"/>
<sequence>MMNITYALIITFKGLECSLLTHTYKKIVIHLRTANARRFCDFLHFHNFYNSKNNRVSRSNRLFILD</sequence>
<protein>
    <submittedName>
        <fullName evidence="1">Uncharacterized protein</fullName>
    </submittedName>
</protein>
<gene>
    <name evidence="1" type="ORF">EUGRSUZ_C03236</name>
</gene>
<dbReference type="AlphaFoldDB" id="A0A059CUJ4"/>
<accession>A0A059CUJ4</accession>
<organism evidence="1">
    <name type="scientific">Eucalyptus grandis</name>
    <name type="common">Flooded gum</name>
    <dbReference type="NCBI Taxonomy" id="71139"/>
    <lineage>
        <taxon>Eukaryota</taxon>
        <taxon>Viridiplantae</taxon>
        <taxon>Streptophyta</taxon>
        <taxon>Embryophyta</taxon>
        <taxon>Tracheophyta</taxon>
        <taxon>Spermatophyta</taxon>
        <taxon>Magnoliopsida</taxon>
        <taxon>eudicotyledons</taxon>
        <taxon>Gunneridae</taxon>
        <taxon>Pentapetalae</taxon>
        <taxon>rosids</taxon>
        <taxon>malvids</taxon>
        <taxon>Myrtales</taxon>
        <taxon>Myrtaceae</taxon>
        <taxon>Myrtoideae</taxon>
        <taxon>Eucalypteae</taxon>
        <taxon>Eucalyptus</taxon>
    </lineage>
</organism>
<evidence type="ECO:0000313" key="1">
    <source>
        <dbReference type="EMBL" id="KCW81879.1"/>
    </source>
</evidence>
<proteinExistence type="predicted"/>
<name>A0A059CUJ4_EUCGR</name>
<reference evidence="1" key="1">
    <citation type="submission" date="2013-07" db="EMBL/GenBank/DDBJ databases">
        <title>The genome of Eucalyptus grandis.</title>
        <authorList>
            <person name="Schmutz J."/>
            <person name="Hayes R."/>
            <person name="Myburg A."/>
            <person name="Tuskan G."/>
            <person name="Grattapaglia D."/>
            <person name="Rokhsar D.S."/>
        </authorList>
    </citation>
    <scope>NUCLEOTIDE SEQUENCE</scope>
    <source>
        <tissue evidence="1">Leaf extractions</tissue>
    </source>
</reference>
<dbReference type="Gramene" id="KCW81879">
    <property type="protein sequence ID" value="KCW81879"/>
    <property type="gene ID" value="EUGRSUZ_C03236"/>
</dbReference>
<dbReference type="EMBL" id="KK198755">
    <property type="protein sequence ID" value="KCW81879.1"/>
    <property type="molecule type" value="Genomic_DNA"/>
</dbReference>